<dbReference type="EMBL" id="MFQN01000034">
    <property type="protein sequence ID" value="OGH73899.1"/>
    <property type="molecule type" value="Genomic_DNA"/>
</dbReference>
<evidence type="ECO:0000259" key="3">
    <source>
        <dbReference type="Pfam" id="PF07992"/>
    </source>
</evidence>
<reference evidence="4 5" key="1">
    <citation type="journal article" date="2016" name="Nat. Commun.">
        <title>Thousands of microbial genomes shed light on interconnected biogeochemical processes in an aquifer system.</title>
        <authorList>
            <person name="Anantharaman K."/>
            <person name="Brown C.T."/>
            <person name="Hug L.A."/>
            <person name="Sharon I."/>
            <person name="Castelle C.J."/>
            <person name="Probst A.J."/>
            <person name="Thomas B.C."/>
            <person name="Singh A."/>
            <person name="Wilkins M.J."/>
            <person name="Karaoz U."/>
            <person name="Brodie E.L."/>
            <person name="Williams K.H."/>
            <person name="Hubbard S.S."/>
            <person name="Banfield J.F."/>
        </authorList>
    </citation>
    <scope>NUCLEOTIDE SEQUENCE [LARGE SCALE GENOMIC DNA]</scope>
</reference>
<dbReference type="InterPro" id="IPR050097">
    <property type="entry name" value="Ferredoxin-NADP_redctase_2"/>
</dbReference>
<keyword evidence="1" id="KW-0285">Flavoprotein</keyword>
<dbReference type="STRING" id="1798692.A3G00_01660"/>
<accession>A0A1F6MQF8</accession>
<evidence type="ECO:0000256" key="1">
    <source>
        <dbReference type="ARBA" id="ARBA00022630"/>
    </source>
</evidence>
<dbReference type="PANTHER" id="PTHR48105">
    <property type="entry name" value="THIOREDOXIN REDUCTASE 1-RELATED-RELATED"/>
    <property type="match status" value="1"/>
</dbReference>
<comment type="caution">
    <text evidence="4">The sequence shown here is derived from an EMBL/GenBank/DDBJ whole genome shotgun (WGS) entry which is preliminary data.</text>
</comment>
<evidence type="ECO:0000313" key="4">
    <source>
        <dbReference type="EMBL" id="OGH73899.1"/>
    </source>
</evidence>
<keyword evidence="2" id="KW-0560">Oxidoreductase</keyword>
<evidence type="ECO:0000256" key="2">
    <source>
        <dbReference type="ARBA" id="ARBA00023002"/>
    </source>
</evidence>
<dbReference type="InterPro" id="IPR023753">
    <property type="entry name" value="FAD/NAD-binding_dom"/>
</dbReference>
<dbReference type="GO" id="GO:0016491">
    <property type="term" value="F:oxidoreductase activity"/>
    <property type="evidence" value="ECO:0007669"/>
    <property type="project" value="UniProtKB-KW"/>
</dbReference>
<dbReference type="InterPro" id="IPR036188">
    <property type="entry name" value="FAD/NAD-bd_sf"/>
</dbReference>
<dbReference type="AlphaFoldDB" id="A0A1F6MQF8"/>
<evidence type="ECO:0000313" key="5">
    <source>
        <dbReference type="Proteomes" id="UP000178347"/>
    </source>
</evidence>
<sequence>MYDLVIIGAAAAGCSAAIYGARRNLNQIIVTKDIGGEVAQSGIINNWPGQIETSGFKLAQDMYNHVKAYNVPTDTGYWITSIKAEKKHHIVTARDADGKEKIYKTKAVLVASGIHPRSLNIPGEKELRGKGVTYCTTCDGPLFRGKTTVTIGAGNAGLESALMMAGIAKKLYLITRYPNNKENKGGFPKGEDILIEKVKSLPNVEIIYQADTKEILGKESVTGIKYLDTVKNKIKEIAVDGVMVHIGQLPNSDFVACGKKNALGEIEVNIKCQTDCPGIFAAGDVTNIPFKQIAISAGHGVTAALSAIEYINKWSERHSELHPESATAIEKT</sequence>
<feature type="domain" description="FAD/NAD(P)-binding" evidence="3">
    <location>
        <begin position="2"/>
        <end position="294"/>
    </location>
</feature>
<dbReference type="Proteomes" id="UP000178347">
    <property type="component" value="Unassembled WGS sequence"/>
</dbReference>
<dbReference type="PRINTS" id="PR00368">
    <property type="entry name" value="FADPNR"/>
</dbReference>
<name>A0A1F6MQF8_9BACT</name>
<dbReference type="PRINTS" id="PR00469">
    <property type="entry name" value="PNDRDTASEII"/>
</dbReference>
<proteinExistence type="predicted"/>
<protein>
    <recommendedName>
        <fullName evidence="3">FAD/NAD(P)-binding domain-containing protein</fullName>
    </recommendedName>
</protein>
<dbReference type="SUPFAM" id="SSF51905">
    <property type="entry name" value="FAD/NAD(P)-binding domain"/>
    <property type="match status" value="1"/>
</dbReference>
<dbReference type="Gene3D" id="3.50.50.60">
    <property type="entry name" value="FAD/NAD(P)-binding domain"/>
    <property type="match status" value="2"/>
</dbReference>
<dbReference type="Pfam" id="PF07992">
    <property type="entry name" value="Pyr_redox_2"/>
    <property type="match status" value="1"/>
</dbReference>
<organism evidence="4 5">
    <name type="scientific">Candidatus Magasanikbacteria bacterium RIFCSPLOWO2_12_FULL_43_12</name>
    <dbReference type="NCBI Taxonomy" id="1798692"/>
    <lineage>
        <taxon>Bacteria</taxon>
        <taxon>Candidatus Magasanikiibacteriota</taxon>
    </lineage>
</organism>
<gene>
    <name evidence="4" type="ORF">A3G00_01660</name>
</gene>